<dbReference type="CDD" id="cd06257">
    <property type="entry name" value="DnaJ"/>
    <property type="match status" value="1"/>
</dbReference>
<protein>
    <recommendedName>
        <fullName evidence="2">J domain-containing protein</fullName>
    </recommendedName>
</protein>
<dbReference type="InterPro" id="IPR036249">
    <property type="entry name" value="Thioredoxin-like_sf"/>
</dbReference>
<organism evidence="3 4">
    <name type="scientific">Trichogramma brassicae</name>
    <dbReference type="NCBI Taxonomy" id="86971"/>
    <lineage>
        <taxon>Eukaryota</taxon>
        <taxon>Metazoa</taxon>
        <taxon>Ecdysozoa</taxon>
        <taxon>Arthropoda</taxon>
        <taxon>Hexapoda</taxon>
        <taxon>Insecta</taxon>
        <taxon>Pterygota</taxon>
        <taxon>Neoptera</taxon>
        <taxon>Endopterygota</taxon>
        <taxon>Hymenoptera</taxon>
        <taxon>Apocrita</taxon>
        <taxon>Proctotrupomorpha</taxon>
        <taxon>Chalcidoidea</taxon>
        <taxon>Trichogrammatidae</taxon>
        <taxon>Trichogramma</taxon>
    </lineage>
</organism>
<dbReference type="SUPFAM" id="SSF52833">
    <property type="entry name" value="Thioredoxin-like"/>
    <property type="match status" value="1"/>
</dbReference>
<accession>A0A6H5IDA5</accession>
<evidence type="ECO:0000256" key="1">
    <source>
        <dbReference type="SAM" id="SignalP"/>
    </source>
</evidence>
<dbReference type="Proteomes" id="UP000479190">
    <property type="component" value="Unassembled WGS sequence"/>
</dbReference>
<dbReference type="EMBL" id="CADCXV010000761">
    <property type="protein sequence ID" value="CAB0034918.1"/>
    <property type="molecule type" value="Genomic_DNA"/>
</dbReference>
<keyword evidence="1" id="KW-0732">Signal</keyword>
<dbReference type="Gene3D" id="3.40.30.10">
    <property type="entry name" value="Glutaredoxin"/>
    <property type="match status" value="1"/>
</dbReference>
<dbReference type="InterPro" id="IPR001623">
    <property type="entry name" value="DnaJ_domain"/>
</dbReference>
<feature type="domain" description="J" evidence="2">
    <location>
        <begin position="35"/>
        <end position="121"/>
    </location>
</feature>
<evidence type="ECO:0000313" key="4">
    <source>
        <dbReference type="Proteomes" id="UP000479190"/>
    </source>
</evidence>
<dbReference type="PANTHER" id="PTHR44303:SF2">
    <property type="entry name" value="DNAJ HOMOLOG SUBFAMILY C MEMBER 16"/>
    <property type="match status" value="1"/>
</dbReference>
<name>A0A6H5IDA5_9HYME</name>
<dbReference type="AlphaFoldDB" id="A0A6H5IDA5"/>
<evidence type="ECO:0000313" key="3">
    <source>
        <dbReference type="EMBL" id="CAB0034918.1"/>
    </source>
</evidence>
<dbReference type="Gene3D" id="1.10.287.110">
    <property type="entry name" value="DnaJ domain"/>
    <property type="match status" value="1"/>
</dbReference>
<sequence>MRLNLSSCAVRVSVLLLGLCATLQLSPVNAEPLGNPYNILGVSRKADSKEIKRAYKNLVREWFVIYEYFMKFLNYLSTFLINSGIQTKLIIQRLRPNLFEITRAYELLSDPERRKKFDYHGITEEGIPVHKRENRFDGGDPFEDLLSGFNKFHYQSRDISLFHEMSITYKAFENTVVPKSYRMPHLILIYSDWCFACLQVEPIWRRLIDELEPFGISLHTVHAQKETALLNKLGVRSLPYLVLTIDGHTSAYKETLFSVQKIVDFLRSKFPYKLLHKINDDNAENFLNGWTDNRIRALIFENKDKPRIRYLAVALQHRDHVTFGFVQTGSKRAKGIMEKYKISQDADTLLLFNENVEKPVASISMQDIPTDTMHNIINSNRFLILPRLSNQAMLDSVCPQVWQNSRKHLCAVLITENTNEYETMRHKFRQAALAAPHSPERVRYAYLFKETQPQFLSALMTSESSPSDPLHHIVIIWRRDSSHVKYEWFKSAWSQVTSNEDQWNQTRLNLEQNIKKLLRSNEALPYAAEVQELSDEHALSRNEKLIKKTIMMFDYILENCTRAQVLSVLSVLGSFIVIVILAKAMTYLIAAEEASIQAENEKNSEKVKTPTAQVTQKQLKLYEMRTETYNRLVRLLKPGCRTIVLLVDKDSKLKLIPAFHKAVWPYRKNVPLMFCHLSMERGLEWYKNLLTLCLPEERNLKINAKNCVGTVLSLNGHRKYFCMYHAKHPESKKGKGNKTQEILFTENLLEGLPMWLDRLFEGSTQRYYVNYWPDFPVR</sequence>
<dbReference type="Pfam" id="PF00085">
    <property type="entry name" value="Thioredoxin"/>
    <property type="match status" value="1"/>
</dbReference>
<proteinExistence type="predicted"/>
<gene>
    <name evidence="3" type="ORF">TBRA_LOCUS6816</name>
</gene>
<dbReference type="InterPro" id="IPR052448">
    <property type="entry name" value="DnaJ_C16_autophagy_reg"/>
</dbReference>
<dbReference type="PRINTS" id="PR00625">
    <property type="entry name" value="JDOMAIN"/>
</dbReference>
<dbReference type="InterPro" id="IPR013766">
    <property type="entry name" value="Thioredoxin_domain"/>
</dbReference>
<feature type="signal peptide" evidence="1">
    <location>
        <begin position="1"/>
        <end position="30"/>
    </location>
</feature>
<keyword evidence="4" id="KW-1185">Reference proteome</keyword>
<dbReference type="InterPro" id="IPR036869">
    <property type="entry name" value="J_dom_sf"/>
</dbReference>
<dbReference type="SUPFAM" id="SSF46565">
    <property type="entry name" value="Chaperone J-domain"/>
    <property type="match status" value="1"/>
</dbReference>
<feature type="chain" id="PRO_5026203091" description="J domain-containing protein" evidence="1">
    <location>
        <begin position="31"/>
        <end position="778"/>
    </location>
</feature>
<dbReference type="PANTHER" id="PTHR44303">
    <property type="entry name" value="DNAJ HOMOLOG SUBFAMILY C MEMBER 16"/>
    <property type="match status" value="1"/>
</dbReference>
<evidence type="ECO:0000259" key="2">
    <source>
        <dbReference type="PROSITE" id="PS50076"/>
    </source>
</evidence>
<dbReference type="PROSITE" id="PS50076">
    <property type="entry name" value="DNAJ_2"/>
    <property type="match status" value="1"/>
</dbReference>
<reference evidence="3 4" key="1">
    <citation type="submission" date="2020-02" db="EMBL/GenBank/DDBJ databases">
        <authorList>
            <person name="Ferguson B K."/>
        </authorList>
    </citation>
    <scope>NUCLEOTIDE SEQUENCE [LARGE SCALE GENOMIC DNA]</scope>
</reference>
<dbReference type="OrthoDB" id="10065037at2759"/>